<feature type="transmembrane region" description="Helical" evidence="1">
    <location>
        <begin position="328"/>
        <end position="350"/>
    </location>
</feature>
<reference evidence="2 3" key="1">
    <citation type="submission" date="2020-04" db="EMBL/GenBank/DDBJ databases">
        <authorList>
            <person name="Laetsch R D."/>
            <person name="Stevens L."/>
            <person name="Kumar S."/>
            <person name="Blaxter L. M."/>
        </authorList>
    </citation>
    <scope>NUCLEOTIDE SEQUENCE [LARGE SCALE GENOMIC DNA]</scope>
</reference>
<evidence type="ECO:0000256" key="1">
    <source>
        <dbReference type="SAM" id="Phobius"/>
    </source>
</evidence>
<feature type="transmembrane region" description="Helical" evidence="1">
    <location>
        <begin position="212"/>
        <end position="240"/>
    </location>
</feature>
<keyword evidence="3" id="KW-1185">Reference proteome</keyword>
<feature type="transmembrane region" description="Helical" evidence="1">
    <location>
        <begin position="151"/>
        <end position="176"/>
    </location>
</feature>
<feature type="transmembrane region" description="Helical" evidence="1">
    <location>
        <begin position="40"/>
        <end position="59"/>
    </location>
</feature>
<keyword evidence="1" id="KW-1133">Transmembrane helix</keyword>
<sequence>MILNEPISAHNVSAYFNAFYDAYIYDRDNFANAFRVATKLPTVASIVANSFAFYVILNAKTRMLDSYRRLLELQILTVTILGVIVVAPTTRLVYPFPIFVTDRVAARFDNLPIAVVLLGIFVTCVATMLSADAIFCNFVNCATFLCNHQKWIFYFRAFAYFLAITAIVINFIGLIYGTNWNQREIKIESLKFDARLSEFYAETHSSIIIINYMWLFLFIEMAMFVLGVVPALILISGLLVCRQQREFTTGPIRMETPCQIRIMGSKIELQGIEKVQTRSIANKYYSALFGPEKKCCSICRTLYFIKKNSTTHSAFVINQQKLIFKLEVVYTIMLTVCIMPVVTLFATLGYPISILKRFPTNFLTILPISVFPNANCMVPLVMVRPYRETVWRIITLISTLVSSSPDWNFPWANSRKEISTERYALETHQRQHFRLDGRIVFVAGVLEAVLPSLVTLYETTGSLFFTIQPIEYCQIIYICVFDKSEIALSAPDTYDYCTHPGSMKIVPHLSRLWIVDETTRFEKSFVYRDAALPFLKKSHNKYVVKLRPHDNIKNLYDESYEDFLKNRQEVTIDMENKVFLVITPSRECNAAFRRTDGNNLYYSPMSGPFTELRDSSTRSTHWLGATKYRKPRLMIESHRTYIGYHPLRKKANIDRTIDPFPILKRYKYKLLEDVACFIEIRRQQKRKIMRRLSGTTVKFRIPDKKVSGTETRFGIEFTKCRFIRVWLSDIEHMPSNISTHGQPRDFIDFAFDDGLIFLPHSDEAVPIGIPSSLIHRIMVRFHPGSEGNTVRLFCVSFFEALILTFILRQAEVHIGGNEKFSIFQYYTTSERVDEEEFRITMFRPPGCDAILYRTGASLESFFLGPTDATDHGQFGRCYHFEVDQ</sequence>
<dbReference type="AlphaFoldDB" id="A0A8S1ELU6"/>
<evidence type="ECO:0000313" key="2">
    <source>
        <dbReference type="EMBL" id="CAB3401777.1"/>
    </source>
</evidence>
<name>A0A8S1ELU6_9PELO</name>
<evidence type="ECO:0000313" key="3">
    <source>
        <dbReference type="Proteomes" id="UP000494206"/>
    </source>
</evidence>
<feature type="transmembrane region" description="Helical" evidence="1">
    <location>
        <begin position="439"/>
        <end position="457"/>
    </location>
</feature>
<organism evidence="2 3">
    <name type="scientific">Caenorhabditis bovis</name>
    <dbReference type="NCBI Taxonomy" id="2654633"/>
    <lineage>
        <taxon>Eukaryota</taxon>
        <taxon>Metazoa</taxon>
        <taxon>Ecdysozoa</taxon>
        <taxon>Nematoda</taxon>
        <taxon>Chromadorea</taxon>
        <taxon>Rhabditida</taxon>
        <taxon>Rhabditina</taxon>
        <taxon>Rhabditomorpha</taxon>
        <taxon>Rhabditoidea</taxon>
        <taxon>Rhabditidae</taxon>
        <taxon>Peloderinae</taxon>
        <taxon>Caenorhabditis</taxon>
    </lineage>
</organism>
<proteinExistence type="predicted"/>
<dbReference type="Proteomes" id="UP000494206">
    <property type="component" value="Unassembled WGS sequence"/>
</dbReference>
<feature type="transmembrane region" description="Helical" evidence="1">
    <location>
        <begin position="113"/>
        <end position="139"/>
    </location>
</feature>
<keyword evidence="1" id="KW-0472">Membrane</keyword>
<feature type="transmembrane region" description="Helical" evidence="1">
    <location>
        <begin position="362"/>
        <end position="383"/>
    </location>
</feature>
<comment type="caution">
    <text evidence="2">The sequence shown here is derived from an EMBL/GenBank/DDBJ whole genome shotgun (WGS) entry which is preliminary data.</text>
</comment>
<feature type="transmembrane region" description="Helical" evidence="1">
    <location>
        <begin position="71"/>
        <end position="93"/>
    </location>
</feature>
<protein>
    <submittedName>
        <fullName evidence="2">Uncharacterized protein</fullName>
    </submittedName>
</protein>
<dbReference type="EMBL" id="CADEPM010000003">
    <property type="protein sequence ID" value="CAB3401777.1"/>
    <property type="molecule type" value="Genomic_DNA"/>
</dbReference>
<gene>
    <name evidence="2" type="ORF">CBOVIS_LOCUS4474</name>
</gene>
<accession>A0A8S1ELU6</accession>
<keyword evidence="1" id="KW-0812">Transmembrane</keyword>